<organism evidence="1 2">
    <name type="scientific">Hevea brasiliensis</name>
    <name type="common">Para rubber tree</name>
    <name type="synonym">Siphonia brasiliensis</name>
    <dbReference type="NCBI Taxonomy" id="3981"/>
    <lineage>
        <taxon>Eukaryota</taxon>
        <taxon>Viridiplantae</taxon>
        <taxon>Streptophyta</taxon>
        <taxon>Embryophyta</taxon>
        <taxon>Tracheophyta</taxon>
        <taxon>Spermatophyta</taxon>
        <taxon>Magnoliopsida</taxon>
        <taxon>eudicotyledons</taxon>
        <taxon>Gunneridae</taxon>
        <taxon>Pentapetalae</taxon>
        <taxon>rosids</taxon>
        <taxon>fabids</taxon>
        <taxon>Malpighiales</taxon>
        <taxon>Euphorbiaceae</taxon>
        <taxon>Crotonoideae</taxon>
        <taxon>Micrandreae</taxon>
        <taxon>Hevea</taxon>
    </lineage>
</organism>
<sequence>MNHRFKRIKRCLEEIVDRLGTLGTKTNRNWVDKRRLGDGVAYGDPVYRPIFVCRQYVYYDNSDEEDDYKPIKFNRHQWYGGDRKRSVFYRDKGKGEVDQFNLV</sequence>
<dbReference type="Proteomes" id="UP000467840">
    <property type="component" value="Chromosome 5"/>
</dbReference>
<evidence type="ECO:0000313" key="1">
    <source>
        <dbReference type="EMBL" id="KAF2324572.1"/>
    </source>
</evidence>
<accession>A0A6A6NHD9</accession>
<dbReference type="AlphaFoldDB" id="A0A6A6NHD9"/>
<name>A0A6A6NHD9_HEVBR</name>
<keyword evidence="2" id="KW-1185">Reference proteome</keyword>
<evidence type="ECO:0000313" key="2">
    <source>
        <dbReference type="Proteomes" id="UP000467840"/>
    </source>
</evidence>
<dbReference type="EMBL" id="JAAGAX010000001">
    <property type="protein sequence ID" value="KAF2324572.1"/>
    <property type="molecule type" value="Genomic_DNA"/>
</dbReference>
<protein>
    <submittedName>
        <fullName evidence="1">Uncharacterized protein</fullName>
    </submittedName>
</protein>
<proteinExistence type="predicted"/>
<comment type="caution">
    <text evidence="1">The sequence shown here is derived from an EMBL/GenBank/DDBJ whole genome shotgun (WGS) entry which is preliminary data.</text>
</comment>
<reference evidence="1 2" key="1">
    <citation type="journal article" date="2020" name="Mol. Plant">
        <title>The Chromosome-Based Rubber Tree Genome Provides New Insights into Spurge Genome Evolution and Rubber Biosynthesis.</title>
        <authorList>
            <person name="Liu J."/>
            <person name="Shi C."/>
            <person name="Shi C.C."/>
            <person name="Li W."/>
            <person name="Zhang Q.J."/>
            <person name="Zhang Y."/>
            <person name="Li K."/>
            <person name="Lu H.F."/>
            <person name="Shi C."/>
            <person name="Zhu S.T."/>
            <person name="Xiao Z.Y."/>
            <person name="Nan H."/>
            <person name="Yue Y."/>
            <person name="Zhu X.G."/>
            <person name="Wu Y."/>
            <person name="Hong X.N."/>
            <person name="Fan G.Y."/>
            <person name="Tong Y."/>
            <person name="Zhang D."/>
            <person name="Mao C.L."/>
            <person name="Liu Y.L."/>
            <person name="Hao S.J."/>
            <person name="Liu W.Q."/>
            <person name="Lv M.Q."/>
            <person name="Zhang H.B."/>
            <person name="Liu Y."/>
            <person name="Hu-Tang G.R."/>
            <person name="Wang J.P."/>
            <person name="Wang J.H."/>
            <person name="Sun Y.H."/>
            <person name="Ni S.B."/>
            <person name="Chen W.B."/>
            <person name="Zhang X.C."/>
            <person name="Jiao Y.N."/>
            <person name="Eichler E.E."/>
            <person name="Li G.H."/>
            <person name="Liu X."/>
            <person name="Gao L.Z."/>
        </authorList>
    </citation>
    <scope>NUCLEOTIDE SEQUENCE [LARGE SCALE GENOMIC DNA]</scope>
    <source>
        <strain evidence="2">cv. GT1</strain>
        <tissue evidence="1">Leaf</tissue>
    </source>
</reference>
<gene>
    <name evidence="1" type="ORF">GH714_015362</name>
</gene>